<dbReference type="AlphaFoldDB" id="A0A5C6D8S0"/>
<proteinExistence type="predicted"/>
<protein>
    <recommendedName>
        <fullName evidence="1">Agarase CBM-like domain-containing protein</fullName>
    </recommendedName>
</protein>
<dbReference type="Gene3D" id="2.60.120.430">
    <property type="entry name" value="Galactose-binding lectin"/>
    <property type="match status" value="1"/>
</dbReference>
<dbReference type="SUPFAM" id="SSF51445">
    <property type="entry name" value="(Trans)glycosidases"/>
    <property type="match status" value="1"/>
</dbReference>
<dbReference type="InterPro" id="IPR017853">
    <property type="entry name" value="GH"/>
</dbReference>
<comment type="caution">
    <text evidence="2">The sequence shown here is derived from an EMBL/GenBank/DDBJ whole genome shotgun (WGS) entry which is preliminary data.</text>
</comment>
<dbReference type="Proteomes" id="UP000319143">
    <property type="component" value="Unassembled WGS sequence"/>
</dbReference>
<gene>
    <name evidence="2" type="ORF">Poly41_49920</name>
</gene>
<organism evidence="2 3">
    <name type="scientific">Novipirellula artificiosorum</name>
    <dbReference type="NCBI Taxonomy" id="2528016"/>
    <lineage>
        <taxon>Bacteria</taxon>
        <taxon>Pseudomonadati</taxon>
        <taxon>Planctomycetota</taxon>
        <taxon>Planctomycetia</taxon>
        <taxon>Pirellulales</taxon>
        <taxon>Pirellulaceae</taxon>
        <taxon>Novipirellula</taxon>
    </lineage>
</organism>
<dbReference type="Pfam" id="PF17992">
    <property type="entry name" value="Agarase_CBM"/>
    <property type="match status" value="1"/>
</dbReference>
<feature type="domain" description="Agarase CBM-like" evidence="1">
    <location>
        <begin position="40"/>
        <end position="128"/>
    </location>
</feature>
<evidence type="ECO:0000259" key="1">
    <source>
        <dbReference type="Pfam" id="PF17992"/>
    </source>
</evidence>
<name>A0A5C6D8S0_9BACT</name>
<dbReference type="Gene3D" id="3.20.20.80">
    <property type="entry name" value="Glycosidases"/>
    <property type="match status" value="2"/>
</dbReference>
<reference evidence="2 3" key="1">
    <citation type="submission" date="2019-02" db="EMBL/GenBank/DDBJ databases">
        <title>Deep-cultivation of Planctomycetes and their phenomic and genomic characterization uncovers novel biology.</title>
        <authorList>
            <person name="Wiegand S."/>
            <person name="Jogler M."/>
            <person name="Boedeker C."/>
            <person name="Pinto D."/>
            <person name="Vollmers J."/>
            <person name="Rivas-Marin E."/>
            <person name="Kohn T."/>
            <person name="Peeters S.H."/>
            <person name="Heuer A."/>
            <person name="Rast P."/>
            <person name="Oberbeckmann S."/>
            <person name="Bunk B."/>
            <person name="Jeske O."/>
            <person name="Meyerdierks A."/>
            <person name="Storesund J.E."/>
            <person name="Kallscheuer N."/>
            <person name="Luecker S."/>
            <person name="Lage O.M."/>
            <person name="Pohl T."/>
            <person name="Merkel B.J."/>
            <person name="Hornburger P."/>
            <person name="Mueller R.-W."/>
            <person name="Bruemmer F."/>
            <person name="Labrenz M."/>
            <person name="Spormann A.M."/>
            <person name="Op Den Camp H."/>
            <person name="Overmann J."/>
            <person name="Amann R."/>
            <person name="Jetten M.S.M."/>
            <person name="Mascher T."/>
            <person name="Medema M.H."/>
            <person name="Devos D.P."/>
            <person name="Kaster A.-K."/>
            <person name="Ovreas L."/>
            <person name="Rohde M."/>
            <person name="Galperin M.Y."/>
            <person name="Jogler C."/>
        </authorList>
    </citation>
    <scope>NUCLEOTIDE SEQUENCE [LARGE SCALE GENOMIC DNA]</scope>
    <source>
        <strain evidence="2 3">Poly41</strain>
    </source>
</reference>
<evidence type="ECO:0000313" key="3">
    <source>
        <dbReference type="Proteomes" id="UP000319143"/>
    </source>
</evidence>
<dbReference type="EMBL" id="SJPV01000010">
    <property type="protein sequence ID" value="TWU33240.1"/>
    <property type="molecule type" value="Genomic_DNA"/>
</dbReference>
<keyword evidence="3" id="KW-1185">Reference proteome</keyword>
<sequence>MMRFTCEPIMRVPSFLSPLLSVSVLMVSLGSVRSDDVLCDFDQGSEPTSIIHQRAETELVQGATGRALQVTLHGKGEPSRIRLTSPGWDLSSFSGVAIDVTNRDSQPIAVLAQISVGQEKTASRSVVCLEPGETDTMLLTFFRSEPPEYMLKFFRDMRGLPGGVLAHWQAPDLTKLDTIEISKSRPNQSMCFSIDNIRATGRFAPPSEQELQSDFFPFVDRYGQYMHGTWPGKTRSAEAITAQRWAELVDLDAHPGPVDWDRYGGWAAGPQLEAMGHFRTEKYRGKWWLVDPDGRLFWSHGITGVRLSQSTKIWQRENYFSEKVPDGDFRASNLKRKFGHRWQEEAGDLTHRRLRSWGMNTFANWSDPDLYHVRRTPYVVAAGSGMSKKVSASIDEAVFRATVRGRLNAEWAAEFKDDPWCLGVFVDNELHWPKKNTPQVVETYYKVVSEQLKAVAPNVLYLGSRIHGDGEPRAAYRAAAAYCDVVSMNRYQLAVVHEVLPTDSLDKPMIIGEFHFGALDRGLPHTGLLAVANQRQRARAYADYVHQALENDRIVGAHWFQYSDQLFTGRGDGENYQIGFVDIVDRPYPEMVEASREMGDTLYRYRLEHRNKH</sequence>
<dbReference type="InterPro" id="IPR040669">
    <property type="entry name" value="Agarase_CBM"/>
</dbReference>
<evidence type="ECO:0000313" key="2">
    <source>
        <dbReference type="EMBL" id="TWU33240.1"/>
    </source>
</evidence>
<accession>A0A5C6D8S0</accession>